<comment type="caution">
    <text evidence="4">The sequence shown here is derived from an EMBL/GenBank/DDBJ whole genome shotgun (WGS) entry which is preliminary data.</text>
</comment>
<proteinExistence type="predicted"/>
<reference evidence="4" key="2">
    <citation type="submission" date="2023-06" db="EMBL/GenBank/DDBJ databases">
        <authorList>
            <consortium name="Lawrence Berkeley National Laboratory"/>
            <person name="Haridas S."/>
            <person name="Hensen N."/>
            <person name="Bonometti L."/>
            <person name="Westerberg I."/>
            <person name="Brannstrom I.O."/>
            <person name="Guillou S."/>
            <person name="Cros-Aarteil S."/>
            <person name="Calhoun S."/>
            <person name="Kuo A."/>
            <person name="Mondo S."/>
            <person name="Pangilinan J."/>
            <person name="Riley R."/>
            <person name="Labutti K."/>
            <person name="Andreopoulos B."/>
            <person name="Lipzen A."/>
            <person name="Chen C."/>
            <person name="Yanf M."/>
            <person name="Daum C."/>
            <person name="Ng V."/>
            <person name="Clum A."/>
            <person name="Steindorff A."/>
            <person name="Ohm R."/>
            <person name="Martin F."/>
            <person name="Silar P."/>
            <person name="Natvig D."/>
            <person name="Lalanne C."/>
            <person name="Gautier V."/>
            <person name="Ament-Velasquez S.L."/>
            <person name="Kruys A."/>
            <person name="Hutchinson M.I."/>
            <person name="Powell A.J."/>
            <person name="Barry K."/>
            <person name="Miller A.N."/>
            <person name="Grigoriev I.V."/>
            <person name="Debuchy R."/>
            <person name="Gladieux P."/>
            <person name="Thoren M.H."/>
            <person name="Johannesson H."/>
        </authorList>
    </citation>
    <scope>NUCLEOTIDE SEQUENCE</scope>
    <source>
        <strain evidence="4">CBS 955.72</strain>
    </source>
</reference>
<dbReference type="GO" id="GO:0046556">
    <property type="term" value="F:alpha-L-arabinofuranosidase activity"/>
    <property type="evidence" value="ECO:0007669"/>
    <property type="project" value="UniProtKB-EC"/>
</dbReference>
<sequence>MQRYTSRAENSTVYSWDVASTNPGVLDLENVTGEVVHSHPQPLAAERAIEITSRLIDLARIENKVPPTVPKQKICFDEWNVWDPFRALGEEGAGEKYTLSDALAAAVWLNVFIRQAQHIGMANIAQSINVVSPLMTHQAGLTEYR</sequence>
<dbReference type="AlphaFoldDB" id="A0AAJ0HFB1"/>
<organism evidence="4 5">
    <name type="scientific">Lasiosphaeria hispida</name>
    <dbReference type="NCBI Taxonomy" id="260671"/>
    <lineage>
        <taxon>Eukaryota</taxon>
        <taxon>Fungi</taxon>
        <taxon>Dikarya</taxon>
        <taxon>Ascomycota</taxon>
        <taxon>Pezizomycotina</taxon>
        <taxon>Sordariomycetes</taxon>
        <taxon>Sordariomycetidae</taxon>
        <taxon>Sordariales</taxon>
        <taxon>Lasiosphaeriaceae</taxon>
        <taxon>Lasiosphaeria</taxon>
    </lineage>
</organism>
<accession>A0AAJ0HFB1</accession>
<dbReference type="GO" id="GO:0000272">
    <property type="term" value="P:polysaccharide catabolic process"/>
    <property type="evidence" value="ECO:0007669"/>
    <property type="project" value="TreeGrafter"/>
</dbReference>
<dbReference type="PANTHER" id="PTHR43576:SF3">
    <property type="entry name" value="ALPHA-L-ARABINOFURANOSIDASE C"/>
    <property type="match status" value="1"/>
</dbReference>
<dbReference type="GO" id="GO:0046373">
    <property type="term" value="P:L-arabinose metabolic process"/>
    <property type="evidence" value="ECO:0007669"/>
    <property type="project" value="InterPro"/>
</dbReference>
<dbReference type="Gene3D" id="3.20.20.80">
    <property type="entry name" value="Glycosidases"/>
    <property type="match status" value="1"/>
</dbReference>
<feature type="domain" description="Alpha-L-arabinofuranosidase C-terminal" evidence="3">
    <location>
        <begin position="77"/>
        <end position="140"/>
    </location>
</feature>
<evidence type="ECO:0000259" key="3">
    <source>
        <dbReference type="Pfam" id="PF06964"/>
    </source>
</evidence>
<keyword evidence="5" id="KW-1185">Reference proteome</keyword>
<evidence type="ECO:0000313" key="5">
    <source>
        <dbReference type="Proteomes" id="UP001275084"/>
    </source>
</evidence>
<name>A0AAJ0HFB1_9PEZI</name>
<dbReference type="Proteomes" id="UP001275084">
    <property type="component" value="Unassembled WGS sequence"/>
</dbReference>
<gene>
    <name evidence="4" type="ORF">B0T25DRAFT_548390</name>
</gene>
<comment type="pathway">
    <text evidence="1">Glycan metabolism; L-arabinan degradation.</text>
</comment>
<evidence type="ECO:0000256" key="2">
    <source>
        <dbReference type="ARBA" id="ARBA00037415"/>
    </source>
</evidence>
<reference evidence="4" key="1">
    <citation type="journal article" date="2023" name="Mol. Phylogenet. Evol.">
        <title>Genome-scale phylogeny and comparative genomics of the fungal order Sordariales.</title>
        <authorList>
            <person name="Hensen N."/>
            <person name="Bonometti L."/>
            <person name="Westerberg I."/>
            <person name="Brannstrom I.O."/>
            <person name="Guillou S."/>
            <person name="Cros-Aarteil S."/>
            <person name="Calhoun S."/>
            <person name="Haridas S."/>
            <person name="Kuo A."/>
            <person name="Mondo S."/>
            <person name="Pangilinan J."/>
            <person name="Riley R."/>
            <person name="LaButti K."/>
            <person name="Andreopoulos B."/>
            <person name="Lipzen A."/>
            <person name="Chen C."/>
            <person name="Yan M."/>
            <person name="Daum C."/>
            <person name="Ng V."/>
            <person name="Clum A."/>
            <person name="Steindorff A."/>
            <person name="Ohm R.A."/>
            <person name="Martin F."/>
            <person name="Silar P."/>
            <person name="Natvig D.O."/>
            <person name="Lalanne C."/>
            <person name="Gautier V."/>
            <person name="Ament-Velasquez S.L."/>
            <person name="Kruys A."/>
            <person name="Hutchinson M.I."/>
            <person name="Powell A.J."/>
            <person name="Barry K."/>
            <person name="Miller A.N."/>
            <person name="Grigoriev I.V."/>
            <person name="Debuchy R."/>
            <person name="Gladieux P."/>
            <person name="Hiltunen Thoren M."/>
            <person name="Johannesson H."/>
        </authorList>
    </citation>
    <scope>NUCLEOTIDE SEQUENCE</scope>
    <source>
        <strain evidence="4">CBS 955.72</strain>
    </source>
</reference>
<comment type="function">
    <text evidence="2">Alpha-L-arabinofuranosidase involved in the degradation of arabinoxylan, a major component of plant hemicellulose. Acts only on small linear 1,5-alpha-linked L-arabinofuranosyl oligosaccharides.</text>
</comment>
<evidence type="ECO:0000313" key="4">
    <source>
        <dbReference type="EMBL" id="KAK3349546.1"/>
    </source>
</evidence>
<dbReference type="Pfam" id="PF06964">
    <property type="entry name" value="Alpha-L-AF_C"/>
    <property type="match status" value="1"/>
</dbReference>
<protein>
    <recommendedName>
        <fullName evidence="3">Alpha-L-arabinofuranosidase C-terminal domain-containing protein</fullName>
    </recommendedName>
</protein>
<dbReference type="EMBL" id="JAUIQD010000005">
    <property type="protein sequence ID" value="KAK3349546.1"/>
    <property type="molecule type" value="Genomic_DNA"/>
</dbReference>
<dbReference type="SUPFAM" id="SSF51445">
    <property type="entry name" value="(Trans)glycosidases"/>
    <property type="match status" value="1"/>
</dbReference>
<evidence type="ECO:0000256" key="1">
    <source>
        <dbReference type="ARBA" id="ARBA00004834"/>
    </source>
</evidence>
<dbReference type="PANTHER" id="PTHR43576">
    <property type="entry name" value="ALPHA-L-ARABINOFURANOSIDASE C-RELATED"/>
    <property type="match status" value="1"/>
</dbReference>
<dbReference type="InterPro" id="IPR017853">
    <property type="entry name" value="GH"/>
</dbReference>
<dbReference type="InterPro" id="IPR010720">
    <property type="entry name" value="Alpha-L-AF_C"/>
</dbReference>